<comment type="pathway">
    <text evidence="3 12">Amino-acid biosynthesis; L-tryptophan biosynthesis; L-tryptophan from chorismate: step 5/5.</text>
</comment>
<evidence type="ECO:0000256" key="3">
    <source>
        <dbReference type="ARBA" id="ARBA00004733"/>
    </source>
</evidence>
<evidence type="ECO:0000256" key="9">
    <source>
        <dbReference type="ARBA" id="ARBA00023141"/>
    </source>
</evidence>
<evidence type="ECO:0000256" key="2">
    <source>
        <dbReference type="ARBA" id="ARBA00002786"/>
    </source>
</evidence>
<reference evidence="15" key="1">
    <citation type="submission" date="2016-10" db="EMBL/GenBank/DDBJ databases">
        <authorList>
            <person name="Varghese N."/>
            <person name="Submissions S."/>
        </authorList>
    </citation>
    <scope>NUCLEOTIDE SEQUENCE [LARGE SCALE GENOMIC DNA]</scope>
    <source>
        <strain evidence="15">CGMCC 1.8895</strain>
    </source>
</reference>
<evidence type="ECO:0000256" key="12">
    <source>
        <dbReference type="HAMAP-Rule" id="MF_00133"/>
    </source>
</evidence>
<dbReference type="Gene3D" id="3.40.50.1100">
    <property type="match status" value="2"/>
</dbReference>
<comment type="subunit">
    <text evidence="5 12">Tetramer of two alpha and two beta chains.</text>
</comment>
<dbReference type="PANTHER" id="PTHR48077:SF3">
    <property type="entry name" value="TRYPTOPHAN SYNTHASE"/>
    <property type="match status" value="1"/>
</dbReference>
<proteinExistence type="inferred from homology"/>
<dbReference type="NCBIfam" id="TIGR00263">
    <property type="entry name" value="trpB"/>
    <property type="match status" value="1"/>
</dbReference>
<evidence type="ECO:0000256" key="7">
    <source>
        <dbReference type="ARBA" id="ARBA00022822"/>
    </source>
</evidence>
<feature type="modified residue" description="N6-(pyridoxal phosphate)lysine" evidence="12">
    <location>
        <position position="93"/>
    </location>
</feature>
<comment type="catalytic activity">
    <reaction evidence="11 12">
        <text>(1S,2R)-1-C-(indol-3-yl)glycerol 3-phosphate + L-serine = D-glyceraldehyde 3-phosphate + L-tryptophan + H2O</text>
        <dbReference type="Rhea" id="RHEA:10532"/>
        <dbReference type="ChEBI" id="CHEBI:15377"/>
        <dbReference type="ChEBI" id="CHEBI:33384"/>
        <dbReference type="ChEBI" id="CHEBI:57912"/>
        <dbReference type="ChEBI" id="CHEBI:58866"/>
        <dbReference type="ChEBI" id="CHEBI:59776"/>
        <dbReference type="EC" id="4.2.1.20"/>
    </reaction>
</comment>
<dbReference type="InterPro" id="IPR036052">
    <property type="entry name" value="TrpB-like_PALP_sf"/>
</dbReference>
<dbReference type="PROSITE" id="PS00168">
    <property type="entry name" value="TRP_SYNTHASE_BETA"/>
    <property type="match status" value="1"/>
</dbReference>
<dbReference type="STRING" id="576118.SAMN05216216_10860"/>
<evidence type="ECO:0000259" key="13">
    <source>
        <dbReference type="Pfam" id="PF00291"/>
    </source>
</evidence>
<keyword evidence="6 12" id="KW-0028">Amino-acid biosynthesis</keyword>
<evidence type="ECO:0000256" key="8">
    <source>
        <dbReference type="ARBA" id="ARBA00022898"/>
    </source>
</evidence>
<comment type="similarity">
    <text evidence="4 12">Belongs to the TrpB family.</text>
</comment>
<gene>
    <name evidence="12" type="primary">trpB</name>
    <name evidence="14" type="ORF">SAMN05216216_10860</name>
</gene>
<dbReference type="OrthoDB" id="9766131at2"/>
<keyword evidence="9 12" id="KW-0057">Aromatic amino acid biosynthesis</keyword>
<feature type="domain" description="Tryptophan synthase beta chain-like PALP" evidence="13">
    <location>
        <begin position="59"/>
        <end position="383"/>
    </location>
</feature>
<accession>A0A1G9EDZ0</accession>
<dbReference type="AlphaFoldDB" id="A0A1G9EDZ0"/>
<dbReference type="Pfam" id="PF00291">
    <property type="entry name" value="PALP"/>
    <property type="match status" value="1"/>
</dbReference>
<dbReference type="EMBL" id="FNFY01000008">
    <property type="protein sequence ID" value="SDK74255.1"/>
    <property type="molecule type" value="Genomic_DNA"/>
</dbReference>
<keyword evidence="15" id="KW-1185">Reference proteome</keyword>
<protein>
    <recommendedName>
        <fullName evidence="12">Tryptophan synthase beta chain</fullName>
        <ecNumber evidence="12">4.2.1.20</ecNumber>
    </recommendedName>
</protein>
<dbReference type="InterPro" id="IPR006653">
    <property type="entry name" value="Trp_synth_b_CS"/>
</dbReference>
<name>A0A1G9EDZ0_9BACL</name>
<comment type="cofactor">
    <cofactor evidence="1 12">
        <name>pyridoxal 5'-phosphate</name>
        <dbReference type="ChEBI" id="CHEBI:597326"/>
    </cofactor>
</comment>
<comment type="function">
    <text evidence="2 12">The beta subunit is responsible for the synthesis of L-tryptophan from indole and L-serine.</text>
</comment>
<evidence type="ECO:0000256" key="11">
    <source>
        <dbReference type="ARBA" id="ARBA00049047"/>
    </source>
</evidence>
<keyword evidence="8 12" id="KW-0663">Pyridoxal phosphate</keyword>
<dbReference type="InterPro" id="IPR006654">
    <property type="entry name" value="Trp_synth_beta"/>
</dbReference>
<dbReference type="CDD" id="cd06446">
    <property type="entry name" value="Trp-synth_B"/>
    <property type="match status" value="1"/>
</dbReference>
<evidence type="ECO:0000313" key="14">
    <source>
        <dbReference type="EMBL" id="SDK74255.1"/>
    </source>
</evidence>
<dbReference type="InterPro" id="IPR023026">
    <property type="entry name" value="Trp_synth_beta/beta-like"/>
</dbReference>
<evidence type="ECO:0000256" key="1">
    <source>
        <dbReference type="ARBA" id="ARBA00001933"/>
    </source>
</evidence>
<dbReference type="GO" id="GO:0005737">
    <property type="term" value="C:cytoplasm"/>
    <property type="evidence" value="ECO:0007669"/>
    <property type="project" value="TreeGrafter"/>
</dbReference>
<dbReference type="PANTHER" id="PTHR48077">
    <property type="entry name" value="TRYPTOPHAN SYNTHASE-RELATED"/>
    <property type="match status" value="1"/>
</dbReference>
<dbReference type="FunFam" id="3.40.50.1100:FF:000001">
    <property type="entry name" value="Tryptophan synthase beta chain"/>
    <property type="match status" value="1"/>
</dbReference>
<evidence type="ECO:0000256" key="4">
    <source>
        <dbReference type="ARBA" id="ARBA00009982"/>
    </source>
</evidence>
<keyword evidence="7 12" id="KW-0822">Tryptophan biosynthesis</keyword>
<evidence type="ECO:0000256" key="6">
    <source>
        <dbReference type="ARBA" id="ARBA00022605"/>
    </source>
</evidence>
<dbReference type="Proteomes" id="UP000199008">
    <property type="component" value="Unassembled WGS sequence"/>
</dbReference>
<sequence>MVMSYEFPDKKGKYGVFGGKYVPETLMGALDELETEYNKAIRDEEFLKELDDYLTDYVGRTTPLYYAQHLTEHVGGAKIYLKREDLNHTGAHKINNTVGQGLLAKRMGKTKIIAETGAGQHGVATATICANLGLECMIFMGKEDVRRQELNVFRMELLGAEVISVDAGRGTLKDAVNATLRHWVANVDDTHYILGSVLGPHPFPQIVRDFQSVIGSETREQIIDKEGRLPDTVVACIGGGSNAMGMFYPFIEDADVELIGVEASGKGLDTDEYAASISKGRVGVLHGAKMHLLQDDNGQIEEAYSVSAGLDYPGIGPEHSHLHESGRVNYVSRTDTDALDAFTLLSKKEGIIPALESSHAVAEAIEAAKGKTKDEIVVICLSGRGDKDVSEVKRLMRGEDNDQN</sequence>
<evidence type="ECO:0000256" key="5">
    <source>
        <dbReference type="ARBA" id="ARBA00011270"/>
    </source>
</evidence>
<dbReference type="SUPFAM" id="SSF53686">
    <property type="entry name" value="Tryptophan synthase beta subunit-like PLP-dependent enzymes"/>
    <property type="match status" value="1"/>
</dbReference>
<keyword evidence="10 12" id="KW-0456">Lyase</keyword>
<dbReference type="RefSeq" id="WP_092985822.1">
    <property type="nucleotide sequence ID" value="NZ_FNFY01000008.1"/>
</dbReference>
<dbReference type="GO" id="GO:0004834">
    <property type="term" value="F:tryptophan synthase activity"/>
    <property type="evidence" value="ECO:0007669"/>
    <property type="project" value="UniProtKB-UniRule"/>
</dbReference>
<dbReference type="InterPro" id="IPR001926">
    <property type="entry name" value="TrpB-like_PALP"/>
</dbReference>
<dbReference type="PIRSF" id="PIRSF001413">
    <property type="entry name" value="Trp_syn_beta"/>
    <property type="match status" value="1"/>
</dbReference>
<evidence type="ECO:0000313" key="15">
    <source>
        <dbReference type="Proteomes" id="UP000199008"/>
    </source>
</evidence>
<dbReference type="FunFam" id="3.40.50.1100:FF:000004">
    <property type="entry name" value="Tryptophan synthase beta chain"/>
    <property type="match status" value="1"/>
</dbReference>
<dbReference type="UniPathway" id="UPA00035">
    <property type="reaction ID" value="UER00044"/>
</dbReference>
<evidence type="ECO:0000256" key="10">
    <source>
        <dbReference type="ARBA" id="ARBA00023239"/>
    </source>
</evidence>
<organism evidence="14 15">
    <name type="scientific">Lacicoccus qingdaonensis</name>
    <dbReference type="NCBI Taxonomy" id="576118"/>
    <lineage>
        <taxon>Bacteria</taxon>
        <taxon>Bacillati</taxon>
        <taxon>Bacillota</taxon>
        <taxon>Bacilli</taxon>
        <taxon>Bacillales</taxon>
        <taxon>Salinicoccaceae</taxon>
        <taxon>Lacicoccus</taxon>
    </lineage>
</organism>
<dbReference type="HAMAP" id="MF_00133">
    <property type="entry name" value="Trp_synth_beta"/>
    <property type="match status" value="1"/>
</dbReference>
<dbReference type="EC" id="4.2.1.20" evidence="12"/>